<reference evidence="1 2" key="1">
    <citation type="submission" date="2016-10" db="EMBL/GenBank/DDBJ databases">
        <title>Genome sequence of the ascomycete fungus Penicillium subrubescens.</title>
        <authorList>
            <person name="De Vries R.P."/>
            <person name="Peng M."/>
            <person name="Dilokpimol A."/>
            <person name="Hilden K."/>
            <person name="Makela M.R."/>
            <person name="Grigoriev I."/>
            <person name="Riley R."/>
            <person name="Granchi Z."/>
        </authorList>
    </citation>
    <scope>NUCLEOTIDE SEQUENCE [LARGE SCALE GENOMIC DNA]</scope>
    <source>
        <strain evidence="1 2">CBS 132785</strain>
    </source>
</reference>
<comment type="caution">
    <text evidence="1">The sequence shown here is derived from an EMBL/GenBank/DDBJ whole genome shotgun (WGS) entry which is preliminary data.</text>
</comment>
<protein>
    <submittedName>
        <fullName evidence="1">Uncharacterized protein</fullName>
    </submittedName>
</protein>
<keyword evidence="2" id="KW-1185">Reference proteome</keyword>
<dbReference type="OrthoDB" id="4232626at2759"/>
<dbReference type="EMBL" id="MNBE01000294">
    <property type="protein sequence ID" value="OKP11154.1"/>
    <property type="molecule type" value="Genomic_DNA"/>
</dbReference>
<gene>
    <name evidence="1" type="ORF">PENSUB_3325</name>
</gene>
<organism evidence="1 2">
    <name type="scientific">Penicillium subrubescens</name>
    <dbReference type="NCBI Taxonomy" id="1316194"/>
    <lineage>
        <taxon>Eukaryota</taxon>
        <taxon>Fungi</taxon>
        <taxon>Dikarya</taxon>
        <taxon>Ascomycota</taxon>
        <taxon>Pezizomycotina</taxon>
        <taxon>Eurotiomycetes</taxon>
        <taxon>Eurotiomycetidae</taxon>
        <taxon>Eurotiales</taxon>
        <taxon>Aspergillaceae</taxon>
        <taxon>Penicillium</taxon>
    </lineage>
</organism>
<dbReference type="AlphaFoldDB" id="A0A1Q5UFA4"/>
<evidence type="ECO:0000313" key="1">
    <source>
        <dbReference type="EMBL" id="OKP11154.1"/>
    </source>
</evidence>
<evidence type="ECO:0000313" key="2">
    <source>
        <dbReference type="Proteomes" id="UP000186955"/>
    </source>
</evidence>
<sequence>MLAEREAHVVAEEEVTGQPSTWERVYELMRCNVRSCPHKSDWCWEDPKDKKHYKLRTPHLERLIDIVDEGGILDGHDDIPGDIRRDLTKARQEESIELWF</sequence>
<dbReference type="STRING" id="1316194.A0A1Q5UFA4"/>
<dbReference type="Proteomes" id="UP000186955">
    <property type="component" value="Unassembled WGS sequence"/>
</dbReference>
<proteinExistence type="predicted"/>
<accession>A0A1Q5UFA4</accession>
<name>A0A1Q5UFA4_9EURO</name>